<dbReference type="GO" id="GO:0071555">
    <property type="term" value="P:cell wall organization"/>
    <property type="evidence" value="ECO:0007669"/>
    <property type="project" value="UniProtKB-KW"/>
</dbReference>
<dbReference type="AlphaFoldDB" id="A0A1G9VS41"/>
<dbReference type="InterPro" id="IPR038063">
    <property type="entry name" value="Transpep_catalytic_dom"/>
</dbReference>
<keyword evidence="6" id="KW-1133">Transmembrane helix</keyword>
<dbReference type="Proteomes" id="UP000187651">
    <property type="component" value="Unassembled WGS sequence"/>
</dbReference>
<dbReference type="EMBL" id="FNHZ01000002">
    <property type="protein sequence ID" value="SDM75008.1"/>
    <property type="molecule type" value="Genomic_DNA"/>
</dbReference>
<keyword evidence="2" id="KW-0808">Transferase</keyword>
<evidence type="ECO:0000256" key="3">
    <source>
        <dbReference type="ARBA" id="ARBA00022960"/>
    </source>
</evidence>
<keyword evidence="6" id="KW-0812">Transmembrane</keyword>
<evidence type="ECO:0000256" key="2">
    <source>
        <dbReference type="ARBA" id="ARBA00022679"/>
    </source>
</evidence>
<dbReference type="GO" id="GO:0009252">
    <property type="term" value="P:peptidoglycan biosynthetic process"/>
    <property type="evidence" value="ECO:0007669"/>
    <property type="project" value="UniProtKB-UniPathway"/>
</dbReference>
<dbReference type="Gene3D" id="2.40.440.10">
    <property type="entry name" value="L,D-transpeptidase catalytic domain-like"/>
    <property type="match status" value="1"/>
</dbReference>
<proteinExistence type="predicted"/>
<sequence>MLDNGFKGKKKFDFGKWITGGNSKIYLILMIVVFVFLLFALKTVIKMHQDNIDNENGEATSEDVNNDITEEVTESESNYVATNMSYCIKINKSQNFAVIYQMDENQEYTIVVKAFKVSVSEDASVGETFISRKALWWKVSDTSYCRYASKLDNSEVLYSAAYYYNETDNSLNKNSYNNIGNASLDGSIHMTVSNAKWIYENCGINTPVYILDNFDLDPGVTLEEFETISSGYRDPTDTK</sequence>
<keyword evidence="5" id="KW-0961">Cell wall biogenesis/degradation</keyword>
<dbReference type="RefSeq" id="WP_074521252.1">
    <property type="nucleotide sequence ID" value="NZ_FNHZ01000002.1"/>
</dbReference>
<dbReference type="SUPFAM" id="SSF141523">
    <property type="entry name" value="L,D-transpeptidase catalytic domain-like"/>
    <property type="match status" value="1"/>
</dbReference>
<evidence type="ECO:0000256" key="6">
    <source>
        <dbReference type="SAM" id="Phobius"/>
    </source>
</evidence>
<evidence type="ECO:0000313" key="7">
    <source>
        <dbReference type="EMBL" id="SDM75008.1"/>
    </source>
</evidence>
<evidence type="ECO:0000313" key="8">
    <source>
        <dbReference type="Proteomes" id="UP000187651"/>
    </source>
</evidence>
<dbReference type="CDD" id="cd16913">
    <property type="entry name" value="YkuD_like"/>
    <property type="match status" value="1"/>
</dbReference>
<feature type="transmembrane region" description="Helical" evidence="6">
    <location>
        <begin position="25"/>
        <end position="45"/>
    </location>
</feature>
<protein>
    <submittedName>
        <fullName evidence="7">Uncharacterized protein</fullName>
    </submittedName>
</protein>
<keyword evidence="6" id="KW-0472">Membrane</keyword>
<evidence type="ECO:0000256" key="5">
    <source>
        <dbReference type="ARBA" id="ARBA00023316"/>
    </source>
</evidence>
<dbReference type="GO" id="GO:0016740">
    <property type="term" value="F:transferase activity"/>
    <property type="evidence" value="ECO:0007669"/>
    <property type="project" value="UniProtKB-KW"/>
</dbReference>
<keyword evidence="3" id="KW-0133">Cell shape</keyword>
<gene>
    <name evidence="7" type="ORF">SAMN05216544_1060</name>
</gene>
<keyword evidence="8" id="KW-1185">Reference proteome</keyword>
<keyword evidence="4" id="KW-0573">Peptidoglycan synthesis</keyword>
<dbReference type="InterPro" id="IPR005490">
    <property type="entry name" value="LD_TPept_cat_dom"/>
</dbReference>
<dbReference type="OrthoDB" id="177750at2"/>
<dbReference type="GO" id="GO:0008360">
    <property type="term" value="P:regulation of cell shape"/>
    <property type="evidence" value="ECO:0007669"/>
    <property type="project" value="UniProtKB-KW"/>
</dbReference>
<organism evidence="7 8">
    <name type="scientific">Lachnospira pectinoschiza</name>
    <dbReference type="NCBI Taxonomy" id="28052"/>
    <lineage>
        <taxon>Bacteria</taxon>
        <taxon>Bacillati</taxon>
        <taxon>Bacillota</taxon>
        <taxon>Clostridia</taxon>
        <taxon>Lachnospirales</taxon>
        <taxon>Lachnospiraceae</taxon>
        <taxon>Lachnospira</taxon>
    </lineage>
</organism>
<name>A0A1G9VS41_9FIRM</name>
<dbReference type="UniPathway" id="UPA00219"/>
<evidence type="ECO:0000256" key="4">
    <source>
        <dbReference type="ARBA" id="ARBA00022984"/>
    </source>
</evidence>
<evidence type="ECO:0000256" key="1">
    <source>
        <dbReference type="ARBA" id="ARBA00004752"/>
    </source>
</evidence>
<comment type="pathway">
    <text evidence="1">Cell wall biogenesis; peptidoglycan biosynthesis.</text>
</comment>
<reference evidence="8" key="1">
    <citation type="submission" date="2016-10" db="EMBL/GenBank/DDBJ databases">
        <authorList>
            <person name="Varghese N."/>
            <person name="Submissions S."/>
        </authorList>
    </citation>
    <scope>NUCLEOTIDE SEQUENCE [LARGE SCALE GENOMIC DNA]</scope>
    <source>
        <strain evidence="8">M83</strain>
    </source>
</reference>
<accession>A0A1G9VS41</accession>